<dbReference type="InterPro" id="IPR016161">
    <property type="entry name" value="Ald_DH/histidinol_DH"/>
</dbReference>
<dbReference type="FunFam" id="3.40.605.10:FF:000001">
    <property type="entry name" value="Aldehyde dehydrogenase 1"/>
    <property type="match status" value="1"/>
</dbReference>
<comment type="catalytic activity">
    <reaction evidence="4">
        <text>an aldehyde + NAD(+) + H2O = a carboxylate + NADH + 2 H(+)</text>
        <dbReference type="Rhea" id="RHEA:16185"/>
        <dbReference type="ChEBI" id="CHEBI:15377"/>
        <dbReference type="ChEBI" id="CHEBI:15378"/>
        <dbReference type="ChEBI" id="CHEBI:17478"/>
        <dbReference type="ChEBI" id="CHEBI:29067"/>
        <dbReference type="ChEBI" id="CHEBI:57540"/>
        <dbReference type="ChEBI" id="CHEBI:57945"/>
        <dbReference type="EC" id="1.2.1.3"/>
    </reaction>
</comment>
<reference evidence="8" key="1">
    <citation type="submission" date="2023-06" db="EMBL/GenBank/DDBJ databases">
        <authorList>
            <person name="Noh H."/>
        </authorList>
    </citation>
    <scope>NUCLEOTIDE SEQUENCE</scope>
    <source>
        <strain evidence="8">DUCC20226</strain>
    </source>
</reference>
<sequence length="495" mass="52691">MTMATNGQKTNGATQFHPRMLINGELVEASDKKTFTLYNPATTGKLADVPEATADDANAAVAAAKAAFPSWSETDPAKRGSYLKKLASLIQSHNEELAILEAQSMGKPVTGFFDAHAAASKYEHYAAAWPQIKGESSLNTPGHISVTFRQPYGVVAVIIPWNVPLLFFASKSAPALIAGNTVVLKTSEKAPLAAAKVAELVKEAGFPPGVFNVISGHGNPSGSVLSSHMDVRALSFTGSARTGRLIQEAAAKSNLKKVILELGGKSPALIFEDADLDKAVVDTSHSIQTNSGQVCMANSRVYVQKSVAPKFIEAFQKKFAHITAGDPTKKETDHGPQADGVQYSNVMKYIEEGKSAGGSLAMGGNGKLDSLGGYFIEPTVFLDTPEDSKFMKEEIFGPVVNISTFETEEEAIKVANDTEFGLYAAVYTKDIDRAMRVAKALESGYVGVNCTSPSNARDMPFGGYKSSGQGREGGNYSLDNFLEVKTVLIELGSRL</sequence>
<evidence type="ECO:0000259" key="7">
    <source>
        <dbReference type="Pfam" id="PF00171"/>
    </source>
</evidence>
<proteinExistence type="inferred from homology"/>
<dbReference type="GO" id="GO:0004029">
    <property type="term" value="F:aldehyde dehydrogenase (NAD+) activity"/>
    <property type="evidence" value="ECO:0007669"/>
    <property type="project" value="UniProtKB-EC"/>
</dbReference>
<dbReference type="AlphaFoldDB" id="A0AAD9SNK9"/>
<evidence type="ECO:0000256" key="5">
    <source>
        <dbReference type="PROSITE-ProRule" id="PRU10007"/>
    </source>
</evidence>
<feature type="domain" description="Aldehyde dehydrogenase" evidence="7">
    <location>
        <begin position="29"/>
        <end position="487"/>
    </location>
</feature>
<dbReference type="InterPro" id="IPR029510">
    <property type="entry name" value="Ald_DH_CS_GLU"/>
</dbReference>
<protein>
    <recommendedName>
        <fullName evidence="3">aldehyde dehydrogenase (NAD(+))</fullName>
        <ecNumber evidence="3">1.2.1.3</ecNumber>
    </recommendedName>
</protein>
<organism evidence="8 9">
    <name type="scientific">Phomopsis amygdali</name>
    <name type="common">Fusicoccum amygdali</name>
    <dbReference type="NCBI Taxonomy" id="1214568"/>
    <lineage>
        <taxon>Eukaryota</taxon>
        <taxon>Fungi</taxon>
        <taxon>Dikarya</taxon>
        <taxon>Ascomycota</taxon>
        <taxon>Pezizomycotina</taxon>
        <taxon>Sordariomycetes</taxon>
        <taxon>Sordariomycetidae</taxon>
        <taxon>Diaporthales</taxon>
        <taxon>Diaporthaceae</taxon>
        <taxon>Diaporthe</taxon>
    </lineage>
</organism>
<evidence type="ECO:0000313" key="8">
    <source>
        <dbReference type="EMBL" id="KAK2611856.1"/>
    </source>
</evidence>
<dbReference type="PANTHER" id="PTHR11699">
    <property type="entry name" value="ALDEHYDE DEHYDROGENASE-RELATED"/>
    <property type="match status" value="1"/>
</dbReference>
<dbReference type="Proteomes" id="UP001265746">
    <property type="component" value="Unassembled WGS sequence"/>
</dbReference>
<dbReference type="EMBL" id="JAUJFL010000002">
    <property type="protein sequence ID" value="KAK2611856.1"/>
    <property type="molecule type" value="Genomic_DNA"/>
</dbReference>
<evidence type="ECO:0000313" key="9">
    <source>
        <dbReference type="Proteomes" id="UP001265746"/>
    </source>
</evidence>
<dbReference type="PROSITE" id="PS00687">
    <property type="entry name" value="ALDEHYDE_DEHYDR_GLU"/>
    <property type="match status" value="1"/>
</dbReference>
<evidence type="ECO:0000256" key="4">
    <source>
        <dbReference type="ARBA" id="ARBA00049194"/>
    </source>
</evidence>
<dbReference type="EC" id="1.2.1.3" evidence="3"/>
<keyword evidence="9" id="KW-1185">Reference proteome</keyword>
<accession>A0AAD9SNK9</accession>
<keyword evidence="2 6" id="KW-0560">Oxidoreductase</keyword>
<dbReference type="Gene3D" id="3.40.309.10">
    <property type="entry name" value="Aldehyde Dehydrogenase, Chain A, domain 2"/>
    <property type="match status" value="1"/>
</dbReference>
<feature type="active site" evidence="5">
    <location>
        <position position="261"/>
    </location>
</feature>
<dbReference type="FunFam" id="3.40.309.10:FF:000012">
    <property type="entry name" value="Betaine aldehyde dehydrogenase"/>
    <property type="match status" value="1"/>
</dbReference>
<comment type="caution">
    <text evidence="8">The sequence shown here is derived from an EMBL/GenBank/DDBJ whole genome shotgun (WGS) entry which is preliminary data.</text>
</comment>
<dbReference type="SUPFAM" id="SSF53720">
    <property type="entry name" value="ALDH-like"/>
    <property type="match status" value="1"/>
</dbReference>
<evidence type="ECO:0000256" key="2">
    <source>
        <dbReference type="ARBA" id="ARBA00023002"/>
    </source>
</evidence>
<evidence type="ECO:0000256" key="6">
    <source>
        <dbReference type="RuleBase" id="RU003345"/>
    </source>
</evidence>
<evidence type="ECO:0000256" key="1">
    <source>
        <dbReference type="ARBA" id="ARBA00009986"/>
    </source>
</evidence>
<dbReference type="Pfam" id="PF00171">
    <property type="entry name" value="Aldedh"/>
    <property type="match status" value="1"/>
</dbReference>
<name>A0AAD9SNK9_PHOAM</name>
<dbReference type="Gene3D" id="3.40.605.10">
    <property type="entry name" value="Aldehyde Dehydrogenase, Chain A, domain 1"/>
    <property type="match status" value="1"/>
</dbReference>
<dbReference type="InterPro" id="IPR016162">
    <property type="entry name" value="Ald_DH_N"/>
</dbReference>
<evidence type="ECO:0000256" key="3">
    <source>
        <dbReference type="ARBA" id="ARBA00024226"/>
    </source>
</evidence>
<dbReference type="InterPro" id="IPR015590">
    <property type="entry name" value="Aldehyde_DH_dom"/>
</dbReference>
<gene>
    <name evidence="8" type="ORF">N8I77_005177</name>
</gene>
<comment type="similarity">
    <text evidence="1 6">Belongs to the aldehyde dehydrogenase family.</text>
</comment>
<dbReference type="InterPro" id="IPR016163">
    <property type="entry name" value="Ald_DH_C"/>
</dbReference>